<reference evidence="5" key="1">
    <citation type="submission" date="2021-02" db="EMBL/GenBank/DDBJ databases">
        <title>Thiocyanate and organic carbon inputs drive convergent selection for specific autotrophic Afipia and Thiobacillus strains within complex microbiomes.</title>
        <authorList>
            <person name="Huddy R.J."/>
            <person name="Sachdeva R."/>
            <person name="Kadzinga F."/>
            <person name="Kantor R.S."/>
            <person name="Harrison S.T.L."/>
            <person name="Banfield J.F."/>
        </authorList>
    </citation>
    <scope>NUCLEOTIDE SEQUENCE</scope>
    <source>
        <strain evidence="5">SCN18_10_11_15_R4_P_38_20</strain>
    </source>
</reference>
<dbReference type="PANTHER" id="PTHR43023">
    <property type="entry name" value="PROTEIN TRIGALACTOSYLDIACYLGLYCEROL 3, CHLOROPLASTIC"/>
    <property type="match status" value="1"/>
</dbReference>
<evidence type="ECO:0000256" key="2">
    <source>
        <dbReference type="ARBA" id="ARBA00022741"/>
    </source>
</evidence>
<dbReference type="Pfam" id="PF00005">
    <property type="entry name" value="ABC_tran"/>
    <property type="match status" value="1"/>
</dbReference>
<dbReference type="Gene3D" id="3.40.50.300">
    <property type="entry name" value="P-loop containing nucleotide triphosphate hydrolases"/>
    <property type="match status" value="1"/>
</dbReference>
<sequence length="250" mass="27724">MSEIALKIENLTTTIGKQKIHQNLNLEVSQGEILGLVGASGAGKTILLRTILGLMPFRKGTIQLFGKPLQDLKKTGDFRQKIGVLFQSGALFSSLTVGENIRIPMKEIAGIPAEISEELILLKLAMVGLGPEVAQKYPSELSGGMIKRVALARALAIDAEFLFLDEPTSGLDPLSRREFDHLLKTLQQNLNLTVVMITHDVDTLTAICDRVAVLVDHKLFLGTVREMEKHTHPWIRDYFREGMSEKDRLI</sequence>
<dbReference type="GO" id="GO:0016887">
    <property type="term" value="F:ATP hydrolysis activity"/>
    <property type="evidence" value="ECO:0007669"/>
    <property type="project" value="InterPro"/>
</dbReference>
<name>A0A8J7Q0Y4_9PROT</name>
<evidence type="ECO:0000313" key="5">
    <source>
        <dbReference type="EMBL" id="MBN9413326.1"/>
    </source>
</evidence>
<dbReference type="InterPro" id="IPR017871">
    <property type="entry name" value="ABC_transporter-like_CS"/>
</dbReference>
<proteinExistence type="predicted"/>
<dbReference type="PROSITE" id="PS50893">
    <property type="entry name" value="ABC_TRANSPORTER_2"/>
    <property type="match status" value="1"/>
</dbReference>
<dbReference type="InterPro" id="IPR027417">
    <property type="entry name" value="P-loop_NTPase"/>
</dbReference>
<protein>
    <submittedName>
        <fullName evidence="5">ATP-binding cassette domain-containing protein</fullName>
    </submittedName>
</protein>
<keyword evidence="3 5" id="KW-0067">ATP-binding</keyword>
<keyword evidence="1" id="KW-0813">Transport</keyword>
<dbReference type="Proteomes" id="UP000664414">
    <property type="component" value="Unassembled WGS sequence"/>
</dbReference>
<evidence type="ECO:0000256" key="3">
    <source>
        <dbReference type="ARBA" id="ARBA00022840"/>
    </source>
</evidence>
<feature type="domain" description="ABC transporter" evidence="4">
    <location>
        <begin position="6"/>
        <end position="241"/>
    </location>
</feature>
<organism evidence="5 6">
    <name type="scientific">Candidatus Paracaedimonas acanthamoebae</name>
    <dbReference type="NCBI Taxonomy" id="244581"/>
    <lineage>
        <taxon>Bacteria</taxon>
        <taxon>Pseudomonadati</taxon>
        <taxon>Pseudomonadota</taxon>
        <taxon>Alphaproteobacteria</taxon>
        <taxon>Holosporales</taxon>
        <taxon>Caedimonadaceae</taxon>
        <taxon>Candidatus Paracaedimonas</taxon>
    </lineage>
</organism>
<evidence type="ECO:0000256" key="1">
    <source>
        <dbReference type="ARBA" id="ARBA00022448"/>
    </source>
</evidence>
<keyword evidence="2" id="KW-0547">Nucleotide-binding</keyword>
<dbReference type="SUPFAM" id="SSF52540">
    <property type="entry name" value="P-loop containing nucleoside triphosphate hydrolases"/>
    <property type="match status" value="1"/>
</dbReference>
<dbReference type="SMART" id="SM00382">
    <property type="entry name" value="AAA"/>
    <property type="match status" value="1"/>
</dbReference>
<gene>
    <name evidence="5" type="ORF">J0H12_05335</name>
</gene>
<comment type="caution">
    <text evidence="5">The sequence shown here is derived from an EMBL/GenBank/DDBJ whole genome shotgun (WGS) entry which is preliminary data.</text>
</comment>
<dbReference type="EMBL" id="JAFKGL010000020">
    <property type="protein sequence ID" value="MBN9413326.1"/>
    <property type="molecule type" value="Genomic_DNA"/>
</dbReference>
<evidence type="ECO:0000259" key="4">
    <source>
        <dbReference type="PROSITE" id="PS50893"/>
    </source>
</evidence>
<dbReference type="GO" id="GO:0005524">
    <property type="term" value="F:ATP binding"/>
    <property type="evidence" value="ECO:0007669"/>
    <property type="project" value="UniProtKB-KW"/>
</dbReference>
<dbReference type="InterPro" id="IPR003593">
    <property type="entry name" value="AAA+_ATPase"/>
</dbReference>
<dbReference type="PROSITE" id="PS00211">
    <property type="entry name" value="ABC_TRANSPORTER_1"/>
    <property type="match status" value="1"/>
</dbReference>
<accession>A0A8J7Q0Y4</accession>
<evidence type="ECO:0000313" key="6">
    <source>
        <dbReference type="Proteomes" id="UP000664414"/>
    </source>
</evidence>
<dbReference type="PANTHER" id="PTHR43023:SF3">
    <property type="entry name" value="PROTEIN TRIGALACTOSYLDIACYLGLYCEROL 3, CHLOROPLASTIC"/>
    <property type="match status" value="1"/>
</dbReference>
<dbReference type="InterPro" id="IPR003439">
    <property type="entry name" value="ABC_transporter-like_ATP-bd"/>
</dbReference>
<dbReference type="AlphaFoldDB" id="A0A8J7Q0Y4"/>